<dbReference type="InterPro" id="IPR017926">
    <property type="entry name" value="GATASE"/>
</dbReference>
<dbReference type="PRINTS" id="PR00096">
    <property type="entry name" value="GATASE"/>
</dbReference>
<evidence type="ECO:0000256" key="4">
    <source>
        <dbReference type="ARBA" id="ARBA00022962"/>
    </source>
</evidence>
<dbReference type="CDD" id="cd01743">
    <property type="entry name" value="GATase1_Anthranilate_Synthase"/>
    <property type="match status" value="1"/>
</dbReference>
<feature type="region of interest" description="Disordered" evidence="5">
    <location>
        <begin position="389"/>
        <end position="408"/>
    </location>
</feature>
<dbReference type="PRINTS" id="PR00099">
    <property type="entry name" value="CPSGATASE"/>
</dbReference>
<dbReference type="PANTHER" id="PTHR11236">
    <property type="entry name" value="AMINOBENZOATE/ANTHRANILATE SYNTHASE"/>
    <property type="match status" value="1"/>
</dbReference>
<evidence type="ECO:0000259" key="8">
    <source>
        <dbReference type="Pfam" id="PF04715"/>
    </source>
</evidence>
<keyword evidence="10" id="KW-1185">Reference proteome</keyword>
<organism evidence="9 10">
    <name type="scientific">Amycolatopsis silviterrae</name>
    <dbReference type="NCBI Taxonomy" id="1656914"/>
    <lineage>
        <taxon>Bacteria</taxon>
        <taxon>Bacillati</taxon>
        <taxon>Actinomycetota</taxon>
        <taxon>Actinomycetes</taxon>
        <taxon>Pseudonocardiales</taxon>
        <taxon>Pseudonocardiaceae</taxon>
        <taxon>Amycolatopsis</taxon>
    </lineage>
</organism>
<proteinExistence type="inferred from homology"/>
<sequence length="726" mass="78515">MIRSLLIDNYDSYTYNLFQLMARVYGTDPVVVANDDPRGPGLARELDCVVISPGPGHPRDRHDFGFCAEVIRNARVPLLGVCLGHQGVGMGAGAGVVSAPRARHGFVSRIRHSGDELFRGIPQDFSAVRYHSLCVCEPLPPELVPAARADDGVLMALRHRERPLWGVQFHPESILTEYGARLLWNFGEIVAARRVPRPAEPEMRRYTAHAREIPFAADSAELYSELFAGSPHTVWLDSARNGPGLARFSYLAEASPELGEVLTYRLGEKQVRVETVGGGTRVVPGSVFALLAKEIERRVINAPEFAFDFSGGFIGYFGYELKSECGASARHQSALPDAVWLFADRFAVVDHARGTLNLVALSDNSARSEAAARHWLDSAALIAGDVAGRRPGPADRSGSPDPDATRAAVEESLVRDRAQYLADIAHCREKLLEGQTYEVCVTNTVVLPRQPDPLRFYRRLRERNPAPYAAFVSAGGVRIACSSPERFLKIDRCRVVESKPIKGTLPRGADAEEDERLRRELAADPKTRAENLMIVDLLRNDLGRVCEPGSVHVPSLMQVESYATVHQLVSTVRGRLRDGVSSVECVRACFPGGSMTGAPKLRTMEIIDELETRARGPYSGTIGFLSCDGTTDLNIVIRTAVFTGEETLIGAGGAIVLDSDPAAEYEEMLLKATAVTRGLAAAGPASGRAAAQQAPGVEAGRSLADERGAGAGESRGLAGPDRVPGR</sequence>
<dbReference type="Pfam" id="PF00425">
    <property type="entry name" value="Chorismate_bind"/>
    <property type="match status" value="1"/>
</dbReference>
<reference evidence="10" key="1">
    <citation type="journal article" date="2019" name="Int. J. Syst. Evol. Microbiol.">
        <title>The Global Catalogue of Microorganisms (GCM) 10K type strain sequencing project: providing services to taxonomists for standard genome sequencing and annotation.</title>
        <authorList>
            <consortium name="The Broad Institute Genomics Platform"/>
            <consortium name="The Broad Institute Genome Sequencing Center for Infectious Disease"/>
            <person name="Wu L."/>
            <person name="Ma J."/>
        </authorList>
    </citation>
    <scope>NUCLEOTIDE SEQUENCE [LARGE SCALE GENOMIC DNA]</scope>
    <source>
        <strain evidence="10">CGMCC 4.7641</strain>
    </source>
</reference>
<dbReference type="NCBIfam" id="TIGR00553">
    <property type="entry name" value="pabB"/>
    <property type="match status" value="1"/>
</dbReference>
<dbReference type="InterPro" id="IPR006805">
    <property type="entry name" value="Anth_synth_I_N"/>
</dbReference>
<feature type="domain" description="Anthranilate synthase component I N-terminal" evidence="8">
    <location>
        <begin position="227"/>
        <end position="357"/>
    </location>
</feature>
<evidence type="ECO:0000259" key="6">
    <source>
        <dbReference type="Pfam" id="PF00117"/>
    </source>
</evidence>
<dbReference type="EC" id="2.6.1.85" evidence="2"/>
<protein>
    <recommendedName>
        <fullName evidence="2">aminodeoxychorismate synthase</fullName>
        <ecNumber evidence="2">2.6.1.85</ecNumber>
    </recommendedName>
</protein>
<keyword evidence="3 9" id="KW-0808">Transferase</keyword>
<comment type="caution">
    <text evidence="9">The sequence shown here is derived from an EMBL/GenBank/DDBJ whole genome shotgun (WGS) entry which is preliminary data.</text>
</comment>
<dbReference type="Gene3D" id="3.60.120.10">
    <property type="entry name" value="Anthranilate synthase"/>
    <property type="match status" value="1"/>
</dbReference>
<feature type="domain" description="Chorismate-utilising enzyme C-terminal" evidence="7">
    <location>
        <begin position="417"/>
        <end position="671"/>
    </location>
</feature>
<keyword evidence="4" id="KW-0315">Glutamine amidotransferase</keyword>
<dbReference type="Pfam" id="PF04715">
    <property type="entry name" value="Anth_synt_I_N"/>
    <property type="match status" value="1"/>
</dbReference>
<dbReference type="InterPro" id="IPR015890">
    <property type="entry name" value="Chorismate_C"/>
</dbReference>
<dbReference type="GO" id="GO:0046820">
    <property type="term" value="F:4-amino-4-deoxychorismate synthase activity"/>
    <property type="evidence" value="ECO:0007669"/>
    <property type="project" value="UniProtKB-EC"/>
</dbReference>
<feature type="region of interest" description="Disordered" evidence="5">
    <location>
        <begin position="684"/>
        <end position="726"/>
    </location>
</feature>
<dbReference type="InterPro" id="IPR029062">
    <property type="entry name" value="Class_I_gatase-like"/>
</dbReference>
<dbReference type="PRINTS" id="PR00097">
    <property type="entry name" value="ANTSNTHASEII"/>
</dbReference>
<evidence type="ECO:0000259" key="7">
    <source>
        <dbReference type="Pfam" id="PF00425"/>
    </source>
</evidence>
<name>A0ABW5H4R3_9PSEU</name>
<keyword evidence="9" id="KW-0032">Aminotransferase</keyword>
<dbReference type="SUPFAM" id="SSF56322">
    <property type="entry name" value="ADC synthase"/>
    <property type="match status" value="1"/>
</dbReference>
<dbReference type="InterPro" id="IPR019999">
    <property type="entry name" value="Anth_synth_I-like"/>
</dbReference>
<dbReference type="InterPro" id="IPR006221">
    <property type="entry name" value="TrpG/PapA_dom"/>
</dbReference>
<evidence type="ECO:0000313" key="10">
    <source>
        <dbReference type="Proteomes" id="UP001597483"/>
    </source>
</evidence>
<evidence type="ECO:0000256" key="3">
    <source>
        <dbReference type="ARBA" id="ARBA00022679"/>
    </source>
</evidence>
<dbReference type="NCBIfam" id="TIGR00566">
    <property type="entry name" value="trpG_papA"/>
    <property type="match status" value="1"/>
</dbReference>
<evidence type="ECO:0000256" key="5">
    <source>
        <dbReference type="SAM" id="MobiDB-lite"/>
    </source>
</evidence>
<feature type="domain" description="Glutamine amidotransferase" evidence="6">
    <location>
        <begin position="5"/>
        <end position="186"/>
    </location>
</feature>
<evidence type="ECO:0000256" key="2">
    <source>
        <dbReference type="ARBA" id="ARBA00013139"/>
    </source>
</evidence>
<dbReference type="PANTHER" id="PTHR11236:SF18">
    <property type="entry name" value="AMINODEOXYCHORISMATE SYNTHASE"/>
    <property type="match status" value="1"/>
</dbReference>
<dbReference type="InterPro" id="IPR005802">
    <property type="entry name" value="ADC_synth_comp_1"/>
</dbReference>
<comment type="similarity">
    <text evidence="1">In the C-terminal section; belongs to the anthranilate synthase component I family.</text>
</comment>
<dbReference type="Pfam" id="PF00117">
    <property type="entry name" value="GATase"/>
    <property type="match status" value="1"/>
</dbReference>
<dbReference type="PROSITE" id="PS51273">
    <property type="entry name" value="GATASE_TYPE_1"/>
    <property type="match status" value="1"/>
</dbReference>
<dbReference type="Proteomes" id="UP001597483">
    <property type="component" value="Unassembled WGS sequence"/>
</dbReference>
<dbReference type="SUPFAM" id="SSF52317">
    <property type="entry name" value="Class I glutamine amidotransferase-like"/>
    <property type="match status" value="1"/>
</dbReference>
<feature type="compositionally biased region" description="Low complexity" evidence="5">
    <location>
        <begin position="684"/>
        <end position="696"/>
    </location>
</feature>
<evidence type="ECO:0000313" key="9">
    <source>
        <dbReference type="EMBL" id="MFD2467704.1"/>
    </source>
</evidence>
<dbReference type="Gene3D" id="3.40.50.880">
    <property type="match status" value="1"/>
</dbReference>
<accession>A0ABW5H4R3</accession>
<dbReference type="InterPro" id="IPR005801">
    <property type="entry name" value="ADC_synthase"/>
</dbReference>
<dbReference type="EMBL" id="JBHUKS010000006">
    <property type="protein sequence ID" value="MFD2467704.1"/>
    <property type="molecule type" value="Genomic_DNA"/>
</dbReference>
<gene>
    <name evidence="9" type="primary">pabB</name>
    <name evidence="9" type="ORF">ACFSVL_09890</name>
</gene>
<evidence type="ECO:0000256" key="1">
    <source>
        <dbReference type="ARBA" id="ARBA00005970"/>
    </source>
</evidence>
<dbReference type="RefSeq" id="WP_378302666.1">
    <property type="nucleotide sequence ID" value="NZ_JBHUKS010000006.1"/>
</dbReference>